<evidence type="ECO:0000313" key="2">
    <source>
        <dbReference type="EMBL" id="PYI11895.1"/>
    </source>
</evidence>
<dbReference type="VEuPathDB" id="FungiDB:BO78DRAFT_61772"/>
<feature type="region of interest" description="Disordered" evidence="1">
    <location>
        <begin position="148"/>
        <end position="216"/>
    </location>
</feature>
<proteinExistence type="predicted"/>
<feature type="compositionally biased region" description="Low complexity" evidence="1">
    <location>
        <begin position="148"/>
        <end position="204"/>
    </location>
</feature>
<dbReference type="EMBL" id="KZ826316">
    <property type="protein sequence ID" value="PYI11895.1"/>
    <property type="molecule type" value="Genomic_DNA"/>
</dbReference>
<protein>
    <recommendedName>
        <fullName evidence="4">GPI anchored protein</fullName>
    </recommendedName>
</protein>
<feature type="compositionally biased region" description="Polar residues" evidence="1">
    <location>
        <begin position="205"/>
        <end position="216"/>
    </location>
</feature>
<gene>
    <name evidence="2" type="ORF">BO78DRAFT_61772</name>
</gene>
<evidence type="ECO:0000256" key="1">
    <source>
        <dbReference type="SAM" id="MobiDB-lite"/>
    </source>
</evidence>
<keyword evidence="3" id="KW-1185">Reference proteome</keyword>
<evidence type="ECO:0000313" key="3">
    <source>
        <dbReference type="Proteomes" id="UP000248423"/>
    </source>
</evidence>
<dbReference type="STRING" id="1448318.A0A319EUJ7"/>
<dbReference type="Proteomes" id="UP000248423">
    <property type="component" value="Unassembled WGS sequence"/>
</dbReference>
<dbReference type="OrthoDB" id="4509553at2759"/>
<accession>A0A319EUJ7</accession>
<reference evidence="2 3" key="1">
    <citation type="submission" date="2018-02" db="EMBL/GenBank/DDBJ databases">
        <title>The genomes of Aspergillus section Nigri reveals drivers in fungal speciation.</title>
        <authorList>
            <consortium name="DOE Joint Genome Institute"/>
            <person name="Vesth T.C."/>
            <person name="Nybo J."/>
            <person name="Theobald S."/>
            <person name="Brandl J."/>
            <person name="Frisvad J.C."/>
            <person name="Nielsen K.F."/>
            <person name="Lyhne E.K."/>
            <person name="Kogle M.E."/>
            <person name="Kuo A."/>
            <person name="Riley R."/>
            <person name="Clum A."/>
            <person name="Nolan M."/>
            <person name="Lipzen A."/>
            <person name="Salamov A."/>
            <person name="Henrissat B."/>
            <person name="Wiebenga A."/>
            <person name="De vries R.P."/>
            <person name="Grigoriev I.V."/>
            <person name="Mortensen U.H."/>
            <person name="Andersen M.R."/>
            <person name="Baker S.E."/>
        </authorList>
    </citation>
    <scope>NUCLEOTIDE SEQUENCE [LARGE SCALE GENOMIC DNA]</scope>
    <source>
        <strain evidence="2 3">CBS 121057</strain>
    </source>
</reference>
<name>A0A319EUJ7_ASPSB</name>
<dbReference type="AlphaFoldDB" id="A0A319EUJ7"/>
<evidence type="ECO:0008006" key="4">
    <source>
        <dbReference type="Google" id="ProtNLM"/>
    </source>
</evidence>
<sequence>MLFFNPANTMLLERSISLILATATPYGRCVAMANKGPALIQRDYSPLQAGVLEKRDTCSDGSRCIVGNCCGDGCAYNCCALDNGGVGCGLAERCEFDGNVFIGCCGNFVGGCTGEATRITIHTPYRTVAETTRAATISAITTSEYQPEITTSTSSSASRTGVSLSETDLSTTSTVSVPTPSGSTISSASIPASASSSTSATSISKNTETASTGASQTVSANSATTMNRLGMGWLVALGALLF</sequence>
<organism evidence="2 3">
    <name type="scientific">Aspergillus sclerotiicarbonarius (strain CBS 121057 / IBT 28362)</name>
    <dbReference type="NCBI Taxonomy" id="1448318"/>
    <lineage>
        <taxon>Eukaryota</taxon>
        <taxon>Fungi</taxon>
        <taxon>Dikarya</taxon>
        <taxon>Ascomycota</taxon>
        <taxon>Pezizomycotina</taxon>
        <taxon>Eurotiomycetes</taxon>
        <taxon>Eurotiomycetidae</taxon>
        <taxon>Eurotiales</taxon>
        <taxon>Aspergillaceae</taxon>
        <taxon>Aspergillus</taxon>
        <taxon>Aspergillus subgen. Circumdati</taxon>
    </lineage>
</organism>